<dbReference type="PANTHER" id="PTHR48061:SF12">
    <property type="entry name" value="DISEASE RESISTANCE LIKE PROTEIN"/>
    <property type="match status" value="1"/>
</dbReference>
<feature type="domain" description="Disease resistance R13L4/SHOC-2-like LRR" evidence="14">
    <location>
        <begin position="385"/>
        <end position="595"/>
    </location>
</feature>
<gene>
    <name evidence="16" type="primary">LOC111295210</name>
</gene>
<accession>A0A6P5YUS5</accession>
<dbReference type="Pfam" id="PF23598">
    <property type="entry name" value="LRR_14"/>
    <property type="match status" value="1"/>
</dbReference>
<organism evidence="15 16">
    <name type="scientific">Durio zibethinus</name>
    <name type="common">Durian</name>
    <dbReference type="NCBI Taxonomy" id="66656"/>
    <lineage>
        <taxon>Eukaryota</taxon>
        <taxon>Viridiplantae</taxon>
        <taxon>Streptophyta</taxon>
        <taxon>Embryophyta</taxon>
        <taxon>Tracheophyta</taxon>
        <taxon>Spermatophyta</taxon>
        <taxon>Magnoliopsida</taxon>
        <taxon>eudicotyledons</taxon>
        <taxon>Gunneridae</taxon>
        <taxon>Pentapetalae</taxon>
        <taxon>rosids</taxon>
        <taxon>malvids</taxon>
        <taxon>Malvales</taxon>
        <taxon>Malvaceae</taxon>
        <taxon>Helicteroideae</taxon>
        <taxon>Durio</taxon>
    </lineage>
</organism>
<evidence type="ECO:0000256" key="3">
    <source>
        <dbReference type="ARBA" id="ARBA00022475"/>
    </source>
</evidence>
<evidence type="ECO:0000313" key="15">
    <source>
        <dbReference type="Proteomes" id="UP000515121"/>
    </source>
</evidence>
<dbReference type="SUPFAM" id="SSF52058">
    <property type="entry name" value="L domain-like"/>
    <property type="match status" value="2"/>
</dbReference>
<dbReference type="GeneID" id="111295210"/>
<dbReference type="RefSeq" id="XP_022744338.1">
    <property type="nucleotide sequence ID" value="XM_022888603.1"/>
</dbReference>
<name>A0A6P5YUS5_DURZI</name>
<reference evidence="16" key="1">
    <citation type="submission" date="2025-08" db="UniProtKB">
        <authorList>
            <consortium name="RefSeq"/>
        </authorList>
    </citation>
    <scope>IDENTIFICATION</scope>
    <source>
        <tissue evidence="16">Fruit stalk</tissue>
    </source>
</reference>
<feature type="signal peptide" evidence="12">
    <location>
        <begin position="1"/>
        <end position="21"/>
    </location>
</feature>
<feature type="chain" id="PRO_5027701174" evidence="12">
    <location>
        <begin position="22"/>
        <end position="1048"/>
    </location>
</feature>
<keyword evidence="5" id="KW-0812">Transmembrane</keyword>
<dbReference type="InterPro" id="IPR003591">
    <property type="entry name" value="Leu-rich_rpt_typical-subtyp"/>
</dbReference>
<dbReference type="Pfam" id="PF00560">
    <property type="entry name" value="LRR_1"/>
    <property type="match status" value="6"/>
</dbReference>
<dbReference type="InterPro" id="IPR032675">
    <property type="entry name" value="LRR_dom_sf"/>
</dbReference>
<dbReference type="FunFam" id="3.80.10.10:FF:000111">
    <property type="entry name" value="LRR receptor-like serine/threonine-protein kinase ERECTA"/>
    <property type="match status" value="1"/>
</dbReference>
<evidence type="ECO:0000259" key="13">
    <source>
        <dbReference type="Pfam" id="PF08263"/>
    </source>
</evidence>
<evidence type="ECO:0000256" key="6">
    <source>
        <dbReference type="ARBA" id="ARBA00022729"/>
    </source>
</evidence>
<sequence length="1048" mass="117079">MRPSFAFAWFLFLLTLFQFTAFSFSSVQPVLCHDDERLALMQFKESFIIHEHASPASSYAYPKVDDWTFQGVDCCSWDGVECDQITGQVIGLDLSSSLLYGSINSSSSLFHLVHLQKLNLAHNDFNYSVIPSALGNLSMLTYLNLSNSVFSGQIPSEISKLFRLSSLDLSNNWDPNSFQRLLELKIPDLKSLIQNFTDLKHLHLSYVDVASPIPSVLANFSSLTSLHLEHCGLLGKFPLPIFHLPNLQTIWLVHNLGLTGYFPEFNFTSQLKVLALLNTSFSGELAASIGDLYSLEFLGIGLCNFTGLVPSTLGNLPNLQFLDLGRNFFSGLVPSTLGNLTKLYHMDLQKNYFTGELPDSIVNLISLEYFYIRYCKFAGLVPAMLGNLAKLMVLDLGSNLFKGLVPSTLGNLPNLQFLDLGRNCFRGSVPSTLGNLTKIYNMDLQKNNFTGSIPPELTNLTQLTYLNLMENMLEGSVPSSISRLKKLEFFDCDENRLDGIVELDAFLELKHLKYLFLSLNNFYLISRNNTNATSPQLVDIGLRYCHLRGFPDFLRNQHQLQLLDLSSNNIQGQIPKWMSKVSIETLLFLDLSSNSLTGFDEFPVVLPWSKLGYLKLDSNILQGSLPVPPLSTIFYSISNNSITGEIPQLLCNLSSLSILDVSHNNLSGEIPLCLSNFSKYLLVLSVRSNNFHGPIPHSWASGNRLKMIDLGKNKFQGKIPRSLMECGMLQYLDLGNNQISDAFPSWLGTLPELNILILCSNALYGMIGDPESHCVFPKLRIIDLSHNRFNGTLPSGYFERWNTMRSLDVRNSSASYMLEYLDMRINVMHVPRYYIYSMTITNKGREMLYPKIIQTLVAIDLSSNRFDGEIPESIGSLKELHLLNVSNNILVGRIPSAIAKLKNLEALDLSQNKLAGRIPWELSTQLTFLEVLNVSHNNLTGPIPQGQQFDTFQSSSFEGNLGLCGKQLLKECDSSSGALPPPSSSISEDSGFFVGLHWKVVLLGYGSGFLIGVTIGHVVTTRKSDWFAKTFSKISRGRTHRRSSPVLL</sequence>
<keyword evidence="10" id="KW-0675">Receptor</keyword>
<comment type="subcellular location">
    <subcellularLocation>
        <location evidence="1">Cell membrane</location>
        <topology evidence="1">Single-pass type I membrane protein</topology>
    </subcellularLocation>
</comment>
<dbReference type="PRINTS" id="PR00019">
    <property type="entry name" value="LEURICHRPT"/>
</dbReference>
<feature type="domain" description="Leucine-rich repeat-containing N-terminal plant-type" evidence="13">
    <location>
        <begin position="33"/>
        <end position="83"/>
    </location>
</feature>
<keyword evidence="7" id="KW-0677">Repeat</keyword>
<dbReference type="Pfam" id="PF13855">
    <property type="entry name" value="LRR_8"/>
    <property type="match status" value="2"/>
</dbReference>
<dbReference type="GO" id="GO:0005886">
    <property type="term" value="C:plasma membrane"/>
    <property type="evidence" value="ECO:0007669"/>
    <property type="project" value="UniProtKB-SubCell"/>
</dbReference>
<evidence type="ECO:0000259" key="14">
    <source>
        <dbReference type="Pfam" id="PF23598"/>
    </source>
</evidence>
<dbReference type="SMART" id="SM00369">
    <property type="entry name" value="LRR_TYP"/>
    <property type="match status" value="10"/>
</dbReference>
<keyword evidence="15" id="KW-1185">Reference proteome</keyword>
<evidence type="ECO:0000313" key="16">
    <source>
        <dbReference type="RefSeq" id="XP_022744338.1"/>
    </source>
</evidence>
<keyword evidence="9" id="KW-0472">Membrane</keyword>
<dbReference type="SUPFAM" id="SSF52047">
    <property type="entry name" value="RNI-like"/>
    <property type="match status" value="1"/>
</dbReference>
<comment type="similarity">
    <text evidence="2">Belongs to the RLP family.</text>
</comment>
<evidence type="ECO:0000256" key="8">
    <source>
        <dbReference type="ARBA" id="ARBA00022989"/>
    </source>
</evidence>
<protein>
    <submittedName>
        <fullName evidence="16">Receptor-like protein 12 isoform X1</fullName>
    </submittedName>
</protein>
<keyword evidence="11" id="KW-0325">Glycoprotein</keyword>
<dbReference type="InterPro" id="IPR046956">
    <property type="entry name" value="RLP23-like"/>
</dbReference>
<evidence type="ECO:0000256" key="10">
    <source>
        <dbReference type="ARBA" id="ARBA00023170"/>
    </source>
</evidence>
<evidence type="ECO:0000256" key="9">
    <source>
        <dbReference type="ARBA" id="ARBA00023136"/>
    </source>
</evidence>
<proteinExistence type="inferred from homology"/>
<evidence type="ECO:0000256" key="11">
    <source>
        <dbReference type="ARBA" id="ARBA00023180"/>
    </source>
</evidence>
<dbReference type="Pfam" id="PF08263">
    <property type="entry name" value="LRRNT_2"/>
    <property type="match status" value="1"/>
</dbReference>
<keyword evidence="6 12" id="KW-0732">Signal</keyword>
<dbReference type="PANTHER" id="PTHR48061">
    <property type="entry name" value="LEUCINE-RICH REPEAT RECEPTOR PROTEIN KINASE EMS1-LIKE-RELATED"/>
    <property type="match status" value="1"/>
</dbReference>
<evidence type="ECO:0000256" key="2">
    <source>
        <dbReference type="ARBA" id="ARBA00009592"/>
    </source>
</evidence>
<keyword evidence="4" id="KW-0433">Leucine-rich repeat</keyword>
<dbReference type="OrthoDB" id="442066at2759"/>
<evidence type="ECO:0000256" key="4">
    <source>
        <dbReference type="ARBA" id="ARBA00022614"/>
    </source>
</evidence>
<evidence type="ECO:0000256" key="12">
    <source>
        <dbReference type="SAM" id="SignalP"/>
    </source>
</evidence>
<evidence type="ECO:0000256" key="5">
    <source>
        <dbReference type="ARBA" id="ARBA00022692"/>
    </source>
</evidence>
<dbReference type="KEGG" id="dzi:111295210"/>
<evidence type="ECO:0000256" key="1">
    <source>
        <dbReference type="ARBA" id="ARBA00004251"/>
    </source>
</evidence>
<dbReference type="Proteomes" id="UP000515121">
    <property type="component" value="Unplaced"/>
</dbReference>
<dbReference type="InterPro" id="IPR001611">
    <property type="entry name" value="Leu-rich_rpt"/>
</dbReference>
<dbReference type="FunFam" id="3.80.10.10:FF:000095">
    <property type="entry name" value="LRR receptor-like serine/threonine-protein kinase GSO1"/>
    <property type="match status" value="2"/>
</dbReference>
<dbReference type="InterPro" id="IPR055414">
    <property type="entry name" value="LRR_R13L4/SHOC2-like"/>
</dbReference>
<keyword evidence="3" id="KW-1003">Cell membrane</keyword>
<evidence type="ECO:0000256" key="7">
    <source>
        <dbReference type="ARBA" id="ARBA00022737"/>
    </source>
</evidence>
<keyword evidence="8" id="KW-1133">Transmembrane helix</keyword>
<dbReference type="Gene3D" id="3.80.10.10">
    <property type="entry name" value="Ribonuclease Inhibitor"/>
    <property type="match status" value="5"/>
</dbReference>
<dbReference type="AlphaFoldDB" id="A0A6P5YUS5"/>
<dbReference type="InterPro" id="IPR013210">
    <property type="entry name" value="LRR_N_plant-typ"/>
</dbReference>